<accession>A0A9Q1RT93</accession>
<evidence type="ECO:0000313" key="1">
    <source>
        <dbReference type="EMBL" id="KAJ8572557.1"/>
    </source>
</evidence>
<organism evidence="1 2">
    <name type="scientific">Anisodus acutangulus</name>
    <dbReference type="NCBI Taxonomy" id="402998"/>
    <lineage>
        <taxon>Eukaryota</taxon>
        <taxon>Viridiplantae</taxon>
        <taxon>Streptophyta</taxon>
        <taxon>Embryophyta</taxon>
        <taxon>Tracheophyta</taxon>
        <taxon>Spermatophyta</taxon>
        <taxon>Magnoliopsida</taxon>
        <taxon>eudicotyledons</taxon>
        <taxon>Gunneridae</taxon>
        <taxon>Pentapetalae</taxon>
        <taxon>asterids</taxon>
        <taxon>lamiids</taxon>
        <taxon>Solanales</taxon>
        <taxon>Solanaceae</taxon>
        <taxon>Solanoideae</taxon>
        <taxon>Hyoscyameae</taxon>
        <taxon>Anisodus</taxon>
    </lineage>
</organism>
<dbReference type="AlphaFoldDB" id="A0A9Q1RT93"/>
<gene>
    <name evidence="1" type="ORF">K7X08_009068</name>
</gene>
<sequence>MPLPSSLSPFALDMDRGRSFIKIRSELTRLFWFHQVHIRFAVLRNGVPNGLNFFCDQLRVELQQHVLFIVVISNGPRFTNLVSIFSSLLPGRSKQGGFTKRSQGNRLMHVLLH</sequence>
<dbReference type="Proteomes" id="UP001152561">
    <property type="component" value="Unassembled WGS sequence"/>
</dbReference>
<keyword evidence="2" id="KW-1185">Reference proteome</keyword>
<reference evidence="2" key="1">
    <citation type="journal article" date="2023" name="Proc. Natl. Acad. Sci. U.S.A.">
        <title>Genomic and structural basis for evolution of tropane alkaloid biosynthesis.</title>
        <authorList>
            <person name="Wanga Y.-J."/>
            <person name="Taina T."/>
            <person name="Yua J.-Y."/>
            <person name="Lia J."/>
            <person name="Xua B."/>
            <person name="Chenc J."/>
            <person name="D'Auriad J.C."/>
            <person name="Huanga J.-P."/>
            <person name="Huanga S.-X."/>
        </authorList>
    </citation>
    <scope>NUCLEOTIDE SEQUENCE [LARGE SCALE GENOMIC DNA]</scope>
    <source>
        <strain evidence="2">cv. KIB-2019</strain>
    </source>
</reference>
<evidence type="ECO:0000313" key="2">
    <source>
        <dbReference type="Proteomes" id="UP001152561"/>
    </source>
</evidence>
<proteinExistence type="predicted"/>
<name>A0A9Q1RT93_9SOLA</name>
<dbReference type="EMBL" id="JAJAGQ010000001">
    <property type="protein sequence ID" value="KAJ8572557.1"/>
    <property type="molecule type" value="Genomic_DNA"/>
</dbReference>
<protein>
    <submittedName>
        <fullName evidence="1">Uncharacterized protein</fullName>
    </submittedName>
</protein>
<comment type="caution">
    <text evidence="1">The sequence shown here is derived from an EMBL/GenBank/DDBJ whole genome shotgun (WGS) entry which is preliminary data.</text>
</comment>